<dbReference type="EMBL" id="AKAU01000189">
    <property type="protein sequence ID" value="EIM96578.1"/>
    <property type="molecule type" value="Genomic_DNA"/>
</dbReference>
<evidence type="ECO:0000313" key="1">
    <source>
        <dbReference type="EMBL" id="EIM96578.1"/>
    </source>
</evidence>
<name>A0ABN0FD70_9BURK</name>
<reference evidence="1 2" key="1">
    <citation type="journal article" date="2012" name="J. Bacteriol.">
        <title>Draft Genome Sequence of the Soil Bacterium Burkholderia terrae Strain BS001, Which Interacts with Fungal Surface Structures.</title>
        <authorList>
            <person name="Nazir R."/>
            <person name="Hansen M.A."/>
            <person name="Sorensen S."/>
            <person name="van Elsas J.D."/>
        </authorList>
    </citation>
    <scope>NUCLEOTIDE SEQUENCE [LARGE SCALE GENOMIC DNA]</scope>
    <source>
        <strain evidence="1 2">BS001</strain>
    </source>
</reference>
<protein>
    <recommendedName>
        <fullName evidence="3">Transposase</fullName>
    </recommendedName>
</protein>
<dbReference type="Proteomes" id="UP000004980">
    <property type="component" value="Unassembled WGS sequence"/>
</dbReference>
<sequence length="67" mass="7780">MRAGKELGDRGRCVRGTHPNVADGIAVRDLQRERHVLLDQQKYEIQTRILLITQEILSPHFRTARVF</sequence>
<organism evidence="1 2">
    <name type="scientific">Paraburkholderia hospita</name>
    <dbReference type="NCBI Taxonomy" id="169430"/>
    <lineage>
        <taxon>Bacteria</taxon>
        <taxon>Pseudomonadati</taxon>
        <taxon>Pseudomonadota</taxon>
        <taxon>Betaproteobacteria</taxon>
        <taxon>Burkholderiales</taxon>
        <taxon>Burkholderiaceae</taxon>
        <taxon>Paraburkholderia</taxon>
    </lineage>
</organism>
<keyword evidence="2" id="KW-1185">Reference proteome</keyword>
<comment type="caution">
    <text evidence="1">The sequence shown here is derived from an EMBL/GenBank/DDBJ whole genome shotgun (WGS) entry which is preliminary data.</text>
</comment>
<evidence type="ECO:0000313" key="2">
    <source>
        <dbReference type="Proteomes" id="UP000004980"/>
    </source>
</evidence>
<gene>
    <name evidence="1" type="ORF">WQE_33391</name>
</gene>
<accession>A0ABN0FD70</accession>
<evidence type="ECO:0008006" key="3">
    <source>
        <dbReference type="Google" id="ProtNLM"/>
    </source>
</evidence>
<proteinExistence type="predicted"/>